<evidence type="ECO:0000256" key="1">
    <source>
        <dbReference type="SAM" id="MobiDB-lite"/>
    </source>
</evidence>
<reference evidence="3" key="1">
    <citation type="submission" date="2017-02" db="EMBL/GenBank/DDBJ databases">
        <authorList>
            <person name="Daims H."/>
        </authorList>
    </citation>
    <scope>NUCLEOTIDE SEQUENCE [LARGE SCALE GENOMIC DNA]</scope>
</reference>
<name>A0A1R4GZV2_9GAMM</name>
<evidence type="ECO:0000313" key="2">
    <source>
        <dbReference type="EMBL" id="SJM89119.1"/>
    </source>
</evidence>
<dbReference type="Pfam" id="PF06037">
    <property type="entry name" value="DUF922"/>
    <property type="match status" value="1"/>
</dbReference>
<accession>A0A1R4GZV2</accession>
<dbReference type="EMBL" id="FUKJ01000006">
    <property type="protein sequence ID" value="SJM89119.1"/>
    <property type="molecule type" value="Genomic_DNA"/>
</dbReference>
<feature type="region of interest" description="Disordered" evidence="1">
    <location>
        <begin position="1"/>
        <end position="47"/>
    </location>
</feature>
<dbReference type="InterPro" id="IPR010321">
    <property type="entry name" value="DUF922"/>
</dbReference>
<evidence type="ECO:0008006" key="4">
    <source>
        <dbReference type="Google" id="ProtNLM"/>
    </source>
</evidence>
<sequence>MSDPSPALKNKPHYKNKPPNSPRAGFRSPQPQGVTPSTKPPSLSGWPRAIAWNEFDERNSRPSGEMEAAQISVELNPNQVSVAQENGQFKLGAAVFQMVVKKSDSWVVKTEKDATLLAHEQGHFDLAGLCYRDMVQELAKLRTSSVKELEKEIKRIMEQYDQKSDTLSKQYDSSQETDHGRNTTRQKIWEKQIQTCINSGMPFTVPP</sequence>
<protein>
    <recommendedName>
        <fullName evidence="4">DUF922 domain-containing protein</fullName>
    </recommendedName>
</protein>
<keyword evidence="3" id="KW-1185">Reference proteome</keyword>
<dbReference type="AlphaFoldDB" id="A0A1R4GZV2"/>
<evidence type="ECO:0000313" key="3">
    <source>
        <dbReference type="Proteomes" id="UP000195442"/>
    </source>
</evidence>
<dbReference type="Proteomes" id="UP000195442">
    <property type="component" value="Unassembled WGS sequence"/>
</dbReference>
<feature type="compositionally biased region" description="Polar residues" evidence="1">
    <location>
        <begin position="29"/>
        <end position="41"/>
    </location>
</feature>
<proteinExistence type="predicted"/>
<organism evidence="2 3">
    <name type="scientific">Crenothrix polyspora</name>
    <dbReference type="NCBI Taxonomy" id="360316"/>
    <lineage>
        <taxon>Bacteria</taxon>
        <taxon>Pseudomonadati</taxon>
        <taxon>Pseudomonadota</taxon>
        <taxon>Gammaproteobacteria</taxon>
        <taxon>Methylococcales</taxon>
        <taxon>Crenotrichaceae</taxon>
        <taxon>Crenothrix</taxon>
    </lineage>
</organism>
<gene>
    <name evidence="2" type="ORF">CRENPOLYSF2_1030004</name>
</gene>
<feature type="region of interest" description="Disordered" evidence="1">
    <location>
        <begin position="164"/>
        <end position="185"/>
    </location>
</feature>